<dbReference type="InterPro" id="IPR008947">
    <property type="entry name" value="PLipase_C/P1_nuclease_dom_sf"/>
</dbReference>
<keyword evidence="2" id="KW-0540">Nuclease</keyword>
<sequence length="157" mass="18992">MASWAYYILYSSTNPTGYGNWQWSRELHYITTPGAIKNYTKRLVNELDDIQQKEALYFLIHFISDIYQPLHTAFASYFMNETFQTNLHVLWDVDLMMVRLERDFQQDTFRYYDYIYQLMLNQSSCNDDDNNIEQLVKKNFNLVCTQIYFNENNEFIS</sequence>
<evidence type="ECO:0000313" key="9">
    <source>
        <dbReference type="EMBL" id="CAF4245067.1"/>
    </source>
</evidence>
<evidence type="ECO:0000256" key="3">
    <source>
        <dbReference type="ARBA" id="ARBA00022723"/>
    </source>
</evidence>
<dbReference type="AlphaFoldDB" id="A0A820EEL8"/>
<evidence type="ECO:0000256" key="5">
    <source>
        <dbReference type="ARBA" id="ARBA00022801"/>
    </source>
</evidence>
<dbReference type="EMBL" id="CAJOBE010021575">
    <property type="protein sequence ID" value="CAF4245067.1"/>
    <property type="molecule type" value="Genomic_DNA"/>
</dbReference>
<evidence type="ECO:0000313" key="10">
    <source>
        <dbReference type="Proteomes" id="UP000663874"/>
    </source>
</evidence>
<dbReference type="GO" id="GO:0006308">
    <property type="term" value="P:DNA catabolic process"/>
    <property type="evidence" value="ECO:0007669"/>
    <property type="project" value="InterPro"/>
</dbReference>
<evidence type="ECO:0000256" key="1">
    <source>
        <dbReference type="ARBA" id="ARBA00009547"/>
    </source>
</evidence>
<dbReference type="PANTHER" id="PTHR33146">
    <property type="entry name" value="ENDONUCLEASE 4"/>
    <property type="match status" value="1"/>
</dbReference>
<gene>
    <name evidence="9" type="ORF">FNK824_LOCUS38355</name>
    <name evidence="8" type="ORF">SEV965_LOCUS27253</name>
</gene>
<protein>
    <submittedName>
        <fullName evidence="9">Uncharacterized protein</fullName>
    </submittedName>
</protein>
<dbReference type="GO" id="GO:0016788">
    <property type="term" value="F:hydrolase activity, acting on ester bonds"/>
    <property type="evidence" value="ECO:0007669"/>
    <property type="project" value="InterPro"/>
</dbReference>
<organism evidence="9 10">
    <name type="scientific">Rotaria sordida</name>
    <dbReference type="NCBI Taxonomy" id="392033"/>
    <lineage>
        <taxon>Eukaryota</taxon>
        <taxon>Metazoa</taxon>
        <taxon>Spiralia</taxon>
        <taxon>Gnathifera</taxon>
        <taxon>Rotifera</taxon>
        <taxon>Eurotatoria</taxon>
        <taxon>Bdelloidea</taxon>
        <taxon>Philodinida</taxon>
        <taxon>Philodinidae</taxon>
        <taxon>Rotaria</taxon>
    </lineage>
</organism>
<accession>A0A820EEL8</accession>
<dbReference type="GO" id="GO:0003676">
    <property type="term" value="F:nucleic acid binding"/>
    <property type="evidence" value="ECO:0007669"/>
    <property type="project" value="InterPro"/>
</dbReference>
<comment type="caution">
    <text evidence="9">The sequence shown here is derived from an EMBL/GenBank/DDBJ whole genome shotgun (WGS) entry which is preliminary data.</text>
</comment>
<proteinExistence type="inferred from homology"/>
<keyword evidence="5" id="KW-0378">Hydrolase</keyword>
<comment type="similarity">
    <text evidence="1">Belongs to the nuclease type I family.</text>
</comment>
<evidence type="ECO:0000256" key="2">
    <source>
        <dbReference type="ARBA" id="ARBA00022722"/>
    </source>
</evidence>
<dbReference type="Pfam" id="PF02265">
    <property type="entry name" value="S1-P1_nuclease"/>
    <property type="match status" value="1"/>
</dbReference>
<dbReference type="PANTHER" id="PTHR33146:SF26">
    <property type="entry name" value="ENDONUCLEASE 4"/>
    <property type="match status" value="1"/>
</dbReference>
<dbReference type="Gene3D" id="1.10.575.10">
    <property type="entry name" value="P1 Nuclease"/>
    <property type="match status" value="1"/>
</dbReference>
<keyword evidence="6" id="KW-1015">Disulfide bond</keyword>
<dbReference type="GO" id="GO:0004519">
    <property type="term" value="F:endonuclease activity"/>
    <property type="evidence" value="ECO:0007669"/>
    <property type="project" value="UniProtKB-KW"/>
</dbReference>
<dbReference type="GO" id="GO:0046872">
    <property type="term" value="F:metal ion binding"/>
    <property type="evidence" value="ECO:0007669"/>
    <property type="project" value="UniProtKB-KW"/>
</dbReference>
<keyword evidence="7" id="KW-0325">Glycoprotein</keyword>
<dbReference type="Proteomes" id="UP000663889">
    <property type="component" value="Unassembled WGS sequence"/>
</dbReference>
<dbReference type="EMBL" id="CAJNOU010002419">
    <property type="protein sequence ID" value="CAF1319871.1"/>
    <property type="molecule type" value="Genomic_DNA"/>
</dbReference>
<evidence type="ECO:0000256" key="6">
    <source>
        <dbReference type="ARBA" id="ARBA00023157"/>
    </source>
</evidence>
<name>A0A820EEL8_9BILA</name>
<dbReference type="Proteomes" id="UP000663874">
    <property type="component" value="Unassembled WGS sequence"/>
</dbReference>
<dbReference type="InterPro" id="IPR003154">
    <property type="entry name" value="S1/P1nuclease"/>
</dbReference>
<keyword evidence="4" id="KW-0255">Endonuclease</keyword>
<reference evidence="9" key="1">
    <citation type="submission" date="2021-02" db="EMBL/GenBank/DDBJ databases">
        <authorList>
            <person name="Nowell W R."/>
        </authorList>
    </citation>
    <scope>NUCLEOTIDE SEQUENCE</scope>
</reference>
<evidence type="ECO:0000256" key="4">
    <source>
        <dbReference type="ARBA" id="ARBA00022759"/>
    </source>
</evidence>
<evidence type="ECO:0000256" key="7">
    <source>
        <dbReference type="ARBA" id="ARBA00023180"/>
    </source>
</evidence>
<dbReference type="SUPFAM" id="SSF48537">
    <property type="entry name" value="Phospholipase C/P1 nuclease"/>
    <property type="match status" value="1"/>
</dbReference>
<keyword evidence="3" id="KW-0479">Metal-binding</keyword>
<evidence type="ECO:0000313" key="8">
    <source>
        <dbReference type="EMBL" id="CAF1319871.1"/>
    </source>
</evidence>